<dbReference type="KEGG" id="son:SO_4187"/>
<evidence type="ECO:0000313" key="2">
    <source>
        <dbReference type="Proteomes" id="UP000008186"/>
    </source>
</evidence>
<reference evidence="1 2" key="2">
    <citation type="journal article" date="2005" name="Proteomics">
        <title>Global detection and characterization of hypothetical proteins in Shewanella oneidensis MR-1 using LC-MS based proteomics.</title>
        <authorList>
            <person name="Elias D.A."/>
            <person name="Monroe M.E."/>
            <person name="Marshall M.J."/>
            <person name="Romine M.F."/>
            <person name="Belieav A.S."/>
            <person name="Fredrickson J.K."/>
            <person name="Anderson G.A."/>
            <person name="Smith R.D."/>
            <person name="Lipton M.S."/>
        </authorList>
    </citation>
    <scope>NUCLEOTIDE SEQUENCE [LARGE SCALE GENOMIC DNA]</scope>
    <source>
        <strain evidence="2">ATCC 700550 / JCM 31522 / CIP 106686 / LMG 19005 / NCIMB 14063 / MR-1</strain>
    </source>
</reference>
<dbReference type="EMBL" id="AE014299">
    <property type="protein sequence ID" value="AAN57159.2"/>
    <property type="molecule type" value="Genomic_DNA"/>
</dbReference>
<reference evidence="1 2" key="4">
    <citation type="journal article" date="2011" name="BMC Genomics">
        <title>Genome-wide protein localization prediction strategies for gram negative bacteria.</title>
        <authorList>
            <person name="Romine M.F."/>
        </authorList>
    </citation>
    <scope>NUCLEOTIDE SEQUENCE [LARGE SCALE GENOMIC DNA]</scope>
    <source>
        <strain evidence="2">ATCC 700550 / JCM 31522 / CIP 106686 / LMG 19005 / NCIMB 14063 / MR-1</strain>
    </source>
</reference>
<proteinExistence type="predicted"/>
<reference evidence="1 2" key="1">
    <citation type="journal article" date="2002" name="Nat. Biotechnol.">
        <title>Genome sequence of the dissimilatory metal ion-reducing bacterium Shewanella oneidensis.</title>
        <authorList>
            <person name="Heidelberg J.F."/>
            <person name="Paulsen I.T."/>
            <person name="Nelson K.E."/>
            <person name="Gaidos E.J."/>
            <person name="Nelson W.C."/>
            <person name="Read T.D."/>
            <person name="Eisen J.A."/>
            <person name="Seshadri R."/>
            <person name="Ward N."/>
            <person name="Methe B."/>
            <person name="Clayton R.A."/>
            <person name="Meyer T."/>
            <person name="Tsapin A."/>
            <person name="Scott J."/>
            <person name="Beanan M."/>
            <person name="Brinkac L."/>
            <person name="Daugherty S."/>
            <person name="DeBoy R.T."/>
            <person name="Dodson R.J."/>
            <person name="Durkin A.S."/>
            <person name="Haft D.H."/>
            <person name="Kolonay J.F."/>
            <person name="Madupu R."/>
            <person name="Peterson J.D."/>
            <person name="Umayam L.A."/>
            <person name="White O."/>
            <person name="Wolf A.M."/>
            <person name="Vamathevan J."/>
            <person name="Weidman J."/>
            <person name="Impraim M."/>
            <person name="Lee K."/>
            <person name="Berry K."/>
            <person name="Lee C."/>
            <person name="Mueller J."/>
            <person name="Khouri H."/>
            <person name="Gill J."/>
            <person name="Utterback T.R."/>
            <person name="McDonald L.A."/>
            <person name="Feldblyum T.V."/>
            <person name="Smith H.O."/>
            <person name="Venter J.C."/>
            <person name="Nealson K.H."/>
            <person name="Fraser C.M."/>
        </authorList>
    </citation>
    <scope>NUCLEOTIDE SEQUENCE [LARGE SCALE GENOMIC DNA]</scope>
    <source>
        <strain evidence="2">ATCC 700550 / JCM 31522 / CIP 106686 / LMG 19005 / NCIMB 14063 / MR-1</strain>
    </source>
</reference>
<dbReference type="PaxDb" id="211586-SO_4187"/>
<evidence type="ECO:0000313" key="1">
    <source>
        <dbReference type="EMBL" id="AAN57159.2"/>
    </source>
</evidence>
<accession>Q8E9S9</accession>
<protein>
    <submittedName>
        <fullName evidence="1">Uncharacterized protein</fullName>
    </submittedName>
</protein>
<dbReference type="AlphaFoldDB" id="Q8E9S9"/>
<keyword evidence="2" id="KW-1185">Reference proteome</keyword>
<gene>
    <name evidence="1" type="ordered locus">SO_4187</name>
</gene>
<name>Q8E9S9_SHEON</name>
<dbReference type="Proteomes" id="UP000008186">
    <property type="component" value="Chromosome"/>
</dbReference>
<sequence>MRRSSPEPREGYDWKLWIDEMDQEGDRRVFLFYAQKNDDVDAAELRFLCLASEGEVYAAVRVVDDNLYNEVDLSSQNEKLTLKASSSDRMVSSEPFTSNSTFMQDFAKSGWLQLNVTQNMEGISDGFMVEMAISTPEGMQAIADFVNNCNPGDMK</sequence>
<dbReference type="BioCyc" id="SONE211586:G1GMP-3862-MONOMER"/>
<reference evidence="1 2" key="3">
    <citation type="journal article" date="2008" name="Appl. Environ. Microbiol.">
        <title>Identification of mobile elements and pseudogenes in the Shewanella oneidensis MR-1 genome.</title>
        <authorList>
            <person name="Romine M.F."/>
            <person name="Carlson T.S."/>
            <person name="Norbeck A.D."/>
            <person name="McCue L.A."/>
            <person name="Lipton M.S."/>
        </authorList>
    </citation>
    <scope>NUCLEOTIDE SEQUENCE [LARGE SCALE GENOMIC DNA]</scope>
    <source>
        <strain evidence="2">ATCC 700550 / JCM 31522 / CIP 106686 / LMG 19005 / NCIMB 14063 / MR-1</strain>
    </source>
</reference>
<dbReference type="PATRIC" id="fig|211586.12.peg.4044"/>
<dbReference type="HOGENOM" id="CLU_1694315_0_0_6"/>
<organism evidence="1 2">
    <name type="scientific">Shewanella oneidensis (strain ATCC 700550 / JCM 31522 / CIP 106686 / LMG 19005 / NCIMB 14063 / MR-1)</name>
    <dbReference type="NCBI Taxonomy" id="211586"/>
    <lineage>
        <taxon>Bacteria</taxon>
        <taxon>Pseudomonadati</taxon>
        <taxon>Pseudomonadota</taxon>
        <taxon>Gammaproteobacteria</taxon>
        <taxon>Alteromonadales</taxon>
        <taxon>Shewanellaceae</taxon>
        <taxon>Shewanella</taxon>
    </lineage>
</organism>